<accession>A0ABY8U9T9</accession>
<keyword evidence="3" id="KW-1185">Reference proteome</keyword>
<gene>
    <name evidence="2" type="ORF">OEZ85_014105</name>
</gene>
<feature type="region of interest" description="Disordered" evidence="1">
    <location>
        <begin position="463"/>
        <end position="496"/>
    </location>
</feature>
<organism evidence="2 3">
    <name type="scientific">Tetradesmus obliquus</name>
    <name type="common">Green alga</name>
    <name type="synonym">Acutodesmus obliquus</name>
    <dbReference type="NCBI Taxonomy" id="3088"/>
    <lineage>
        <taxon>Eukaryota</taxon>
        <taxon>Viridiplantae</taxon>
        <taxon>Chlorophyta</taxon>
        <taxon>core chlorophytes</taxon>
        <taxon>Chlorophyceae</taxon>
        <taxon>CS clade</taxon>
        <taxon>Sphaeropleales</taxon>
        <taxon>Scenedesmaceae</taxon>
        <taxon>Tetradesmus</taxon>
    </lineage>
</organism>
<dbReference type="EMBL" id="CP126215">
    <property type="protein sequence ID" value="WIA17226.1"/>
    <property type="molecule type" value="Genomic_DNA"/>
</dbReference>
<evidence type="ECO:0000313" key="2">
    <source>
        <dbReference type="EMBL" id="WIA17226.1"/>
    </source>
</evidence>
<dbReference type="Proteomes" id="UP001244341">
    <property type="component" value="Chromosome 8b"/>
</dbReference>
<name>A0ABY8U9T9_TETOB</name>
<feature type="region of interest" description="Disordered" evidence="1">
    <location>
        <begin position="632"/>
        <end position="664"/>
    </location>
</feature>
<protein>
    <submittedName>
        <fullName evidence="2">Uncharacterized protein</fullName>
    </submittedName>
</protein>
<evidence type="ECO:0000313" key="3">
    <source>
        <dbReference type="Proteomes" id="UP001244341"/>
    </source>
</evidence>
<sequence>MLRLLSTLRKCVLTLGSGRISIHADQASQYASPLLSQWGAGLGRATAAEAAVLLSVLHLQRGAPCSLAVLTAAQRAAHTSAGTAGKAGEAGKAGKTGEAAQDPAAAARKRLPRTHVEAQKAALDACSTLDASLDSLRLTSAALGLTASSSSSSSSGVEDALPGSESQEQAYAALRSAVRPGGDHWLLLRCGQWREGVMDSQQRTLEGPALALLQVWALEGGGVDSKDTAALLEGGGVDSKDTAALLPHMLWCLGADGQPDGSTFNSCSEFEGLTSCHVNRKYITSCMVLNSPRAAAGSKPGTLRGWLETRFGKGTKLERKPHPYKRDEQPIAAAAAARHDADGREYVVAHYEPQALAHDSSKMAALLCEIFHSRHGSHHMSRTSAPQQQRMVMAGMRLPRRFSSKQALRFGRYVGDTGPEADQFAFSTWPELRTAGGLRQVSQLWLDTLPGLFCAQHREAAGKARSSSTASTSSSSDGSSSSSSSSSSIDRKRPWKGPPANFPSPTLLGSPFTTLAVTHNYKSFLHAEPWEHPFSYICWLDVLGPGSELQVGYFWLTPALAFTPRNGSALYIDVRLVSHCSDPCSVANSSSDLEGRYGAALFIKPAVVAANIKRWAEFDAYQAALIGAGSMPSLEGEQEQGGASDAESDAGSSTDSDDEQRPQR</sequence>
<feature type="region of interest" description="Disordered" evidence="1">
    <location>
        <begin position="80"/>
        <end position="113"/>
    </location>
</feature>
<feature type="compositionally biased region" description="Low complexity" evidence="1">
    <location>
        <begin position="641"/>
        <end position="654"/>
    </location>
</feature>
<feature type="compositionally biased region" description="Low complexity" evidence="1">
    <location>
        <begin position="466"/>
        <end position="488"/>
    </location>
</feature>
<evidence type="ECO:0000256" key="1">
    <source>
        <dbReference type="SAM" id="MobiDB-lite"/>
    </source>
</evidence>
<proteinExistence type="predicted"/>
<reference evidence="2 3" key="1">
    <citation type="submission" date="2023-05" db="EMBL/GenBank/DDBJ databases">
        <title>A 100% complete, gapless, phased diploid assembly of the Scenedesmus obliquus UTEX 3031 genome.</title>
        <authorList>
            <person name="Biondi T.C."/>
            <person name="Hanschen E.R."/>
            <person name="Kwon T."/>
            <person name="Eng W."/>
            <person name="Kruse C.P.S."/>
            <person name="Koehler S.I."/>
            <person name="Kunde Y."/>
            <person name="Gleasner C.D."/>
            <person name="You Mak K.T."/>
            <person name="Polle J."/>
            <person name="Hovde B.T."/>
            <person name="Starkenburg S.R."/>
        </authorList>
    </citation>
    <scope>NUCLEOTIDE SEQUENCE [LARGE SCALE GENOMIC DNA]</scope>
    <source>
        <strain evidence="2 3">DOE0152z</strain>
    </source>
</reference>
<feature type="compositionally biased region" description="Low complexity" evidence="1">
    <location>
        <begin position="96"/>
        <end position="106"/>
    </location>
</feature>